<dbReference type="InterPro" id="IPR011701">
    <property type="entry name" value="MFS"/>
</dbReference>
<evidence type="ECO:0000256" key="7">
    <source>
        <dbReference type="SAM" id="Phobius"/>
    </source>
</evidence>
<accession>A0ABV3CI02</accession>
<dbReference type="RefSeq" id="WP_358477690.1">
    <property type="nucleotide sequence ID" value="NZ_JBEZAE010000026.1"/>
</dbReference>
<name>A0ABV3CI02_9ACTN</name>
<evidence type="ECO:0000313" key="9">
    <source>
        <dbReference type="EMBL" id="MEU7074406.1"/>
    </source>
</evidence>
<feature type="transmembrane region" description="Helical" evidence="7">
    <location>
        <begin position="123"/>
        <end position="147"/>
    </location>
</feature>
<feature type="transmembrane region" description="Helical" evidence="7">
    <location>
        <begin position="95"/>
        <end position="117"/>
    </location>
</feature>
<evidence type="ECO:0000256" key="5">
    <source>
        <dbReference type="ARBA" id="ARBA00023136"/>
    </source>
</evidence>
<protein>
    <submittedName>
        <fullName evidence="9">MFS transporter</fullName>
    </submittedName>
</protein>
<dbReference type="EMBL" id="JBEZAE010000026">
    <property type="protein sequence ID" value="MEU7074406.1"/>
    <property type="molecule type" value="Genomic_DNA"/>
</dbReference>
<evidence type="ECO:0000313" key="10">
    <source>
        <dbReference type="Proteomes" id="UP001551329"/>
    </source>
</evidence>
<dbReference type="InterPro" id="IPR020846">
    <property type="entry name" value="MFS_dom"/>
</dbReference>
<feature type="transmembrane region" description="Helical" evidence="7">
    <location>
        <begin position="372"/>
        <end position="391"/>
    </location>
</feature>
<feature type="transmembrane region" description="Helical" evidence="7">
    <location>
        <begin position="331"/>
        <end position="352"/>
    </location>
</feature>
<organism evidence="9 10">
    <name type="scientific">Streptomyces narbonensis</name>
    <dbReference type="NCBI Taxonomy" id="67333"/>
    <lineage>
        <taxon>Bacteria</taxon>
        <taxon>Bacillati</taxon>
        <taxon>Actinomycetota</taxon>
        <taxon>Actinomycetes</taxon>
        <taxon>Kitasatosporales</taxon>
        <taxon>Streptomycetaceae</taxon>
        <taxon>Streptomyces</taxon>
    </lineage>
</organism>
<gene>
    <name evidence="9" type="ORF">AB0A88_30390</name>
</gene>
<dbReference type="InterPro" id="IPR036259">
    <property type="entry name" value="MFS_trans_sf"/>
</dbReference>
<feature type="transmembrane region" description="Helical" evidence="7">
    <location>
        <begin position="244"/>
        <end position="265"/>
    </location>
</feature>
<evidence type="ECO:0000256" key="6">
    <source>
        <dbReference type="SAM" id="MobiDB-lite"/>
    </source>
</evidence>
<reference evidence="9 10" key="1">
    <citation type="submission" date="2024-06" db="EMBL/GenBank/DDBJ databases">
        <title>The Natural Products Discovery Center: Release of the First 8490 Sequenced Strains for Exploring Actinobacteria Biosynthetic Diversity.</title>
        <authorList>
            <person name="Kalkreuter E."/>
            <person name="Kautsar S.A."/>
            <person name="Yang D."/>
            <person name="Bader C.D."/>
            <person name="Teijaro C.N."/>
            <person name="Fluegel L."/>
            <person name="Davis C.M."/>
            <person name="Simpson J.R."/>
            <person name="Lauterbach L."/>
            <person name="Steele A.D."/>
            <person name="Gui C."/>
            <person name="Meng S."/>
            <person name="Li G."/>
            <person name="Viehrig K."/>
            <person name="Ye F."/>
            <person name="Su P."/>
            <person name="Kiefer A.F."/>
            <person name="Nichols A."/>
            <person name="Cepeda A.J."/>
            <person name="Yan W."/>
            <person name="Fan B."/>
            <person name="Jiang Y."/>
            <person name="Adhikari A."/>
            <person name="Zheng C.-J."/>
            <person name="Schuster L."/>
            <person name="Cowan T.M."/>
            <person name="Smanski M.J."/>
            <person name="Chevrette M.G."/>
            <person name="De Carvalho L.P.S."/>
            <person name="Shen B."/>
        </authorList>
    </citation>
    <scope>NUCLEOTIDE SEQUENCE [LARGE SCALE GENOMIC DNA]</scope>
    <source>
        <strain evidence="9 10">NPDC045974</strain>
    </source>
</reference>
<proteinExistence type="predicted"/>
<evidence type="ECO:0000256" key="1">
    <source>
        <dbReference type="ARBA" id="ARBA00004651"/>
    </source>
</evidence>
<comment type="subcellular location">
    <subcellularLocation>
        <location evidence="1">Cell membrane</location>
        <topology evidence="1">Multi-pass membrane protein</topology>
    </subcellularLocation>
</comment>
<evidence type="ECO:0000256" key="3">
    <source>
        <dbReference type="ARBA" id="ARBA00022692"/>
    </source>
</evidence>
<keyword evidence="2" id="KW-1003">Cell membrane</keyword>
<keyword evidence="5 7" id="KW-0472">Membrane</keyword>
<evidence type="ECO:0000256" key="4">
    <source>
        <dbReference type="ARBA" id="ARBA00022989"/>
    </source>
</evidence>
<comment type="caution">
    <text evidence="9">The sequence shown here is derived from an EMBL/GenBank/DDBJ whole genome shotgun (WGS) entry which is preliminary data.</text>
</comment>
<feature type="transmembrane region" description="Helical" evidence="7">
    <location>
        <begin position="308"/>
        <end position="325"/>
    </location>
</feature>
<dbReference type="PROSITE" id="PS50850">
    <property type="entry name" value="MFS"/>
    <property type="match status" value="1"/>
</dbReference>
<dbReference type="CDD" id="cd06173">
    <property type="entry name" value="MFS_MefA_like"/>
    <property type="match status" value="1"/>
</dbReference>
<feature type="transmembrane region" description="Helical" evidence="7">
    <location>
        <begin position="397"/>
        <end position="418"/>
    </location>
</feature>
<dbReference type="PANTHER" id="PTHR23513:SF6">
    <property type="entry name" value="MAJOR FACILITATOR SUPERFAMILY ASSOCIATED DOMAIN-CONTAINING PROTEIN"/>
    <property type="match status" value="1"/>
</dbReference>
<dbReference type="Pfam" id="PF07690">
    <property type="entry name" value="MFS_1"/>
    <property type="match status" value="1"/>
</dbReference>
<feature type="transmembrane region" description="Helical" evidence="7">
    <location>
        <begin position="68"/>
        <end position="88"/>
    </location>
</feature>
<dbReference type="PANTHER" id="PTHR23513">
    <property type="entry name" value="INTEGRAL MEMBRANE EFFLUX PROTEIN-RELATED"/>
    <property type="match status" value="1"/>
</dbReference>
<feature type="region of interest" description="Disordered" evidence="6">
    <location>
        <begin position="1"/>
        <end position="23"/>
    </location>
</feature>
<evidence type="ECO:0000256" key="2">
    <source>
        <dbReference type="ARBA" id="ARBA00022475"/>
    </source>
</evidence>
<keyword evidence="10" id="KW-1185">Reference proteome</keyword>
<keyword evidence="3 7" id="KW-0812">Transmembrane</keyword>
<dbReference type="Gene3D" id="1.20.1250.20">
    <property type="entry name" value="MFS general substrate transporter like domains"/>
    <property type="match status" value="1"/>
</dbReference>
<sequence>MTRPGRTRPEPAAEDPATPAPPSLWRHRDFTTYWLGESAARVGVQVTSLAVPLLAVVELDAGPSEAGLLNSAQFVPYLLLTLFAGVWVDRLRPRPFLIFTNLARALLLALLPALFWLDALTLAGLYAAGLVIGSLAVLYDLSSSTYLPSLIGKDRLAEGNSRIQGSGSVARIAGPGVGGLLVQLMSVPATLVVGAVVHLFSAIALFAVRTREDRSPAGGRPKPMLREIAGSLRFVARNPYLRVAAFRAGFNNLFFMAMQTLLPLFVLRELGESSGTLGLVLAVGAVGSLIGAFLAVGVARRYGPGRAIVLGFGLGSFSQALVPLAGGPTPLVLAVLLGSFLLGGIGTTVGNIHLSTLTQTVTPARVLGRTNAALRFLTWGTMPVGALLGGWTGDLIGLRAALFVTAAGFTVSLLLVAFSPVGRLAELPEEARWDE</sequence>
<dbReference type="Proteomes" id="UP001551329">
    <property type="component" value="Unassembled WGS sequence"/>
</dbReference>
<feature type="domain" description="Major facilitator superfamily (MFS) profile" evidence="8">
    <location>
        <begin position="237"/>
        <end position="435"/>
    </location>
</feature>
<evidence type="ECO:0000259" key="8">
    <source>
        <dbReference type="PROSITE" id="PS50850"/>
    </source>
</evidence>
<feature type="transmembrane region" description="Helical" evidence="7">
    <location>
        <begin position="277"/>
        <end position="296"/>
    </location>
</feature>
<keyword evidence="4 7" id="KW-1133">Transmembrane helix</keyword>
<feature type="transmembrane region" description="Helical" evidence="7">
    <location>
        <begin position="191"/>
        <end position="208"/>
    </location>
</feature>
<dbReference type="SUPFAM" id="SSF103473">
    <property type="entry name" value="MFS general substrate transporter"/>
    <property type="match status" value="1"/>
</dbReference>